<dbReference type="AlphaFoldDB" id="A0A8H7XXV7"/>
<accession>A0A8H7XXV7</accession>
<dbReference type="OrthoDB" id="3139566at2759"/>
<name>A0A8H7XXV7_PSICU</name>
<evidence type="ECO:0000313" key="2">
    <source>
        <dbReference type="EMBL" id="KAG5167941.1"/>
    </source>
</evidence>
<evidence type="ECO:0000256" key="1">
    <source>
        <dbReference type="SAM" id="Coils"/>
    </source>
</evidence>
<evidence type="ECO:0008006" key="3">
    <source>
        <dbReference type="Google" id="ProtNLM"/>
    </source>
</evidence>
<feature type="coiled-coil region" evidence="1">
    <location>
        <begin position="88"/>
        <end position="122"/>
    </location>
</feature>
<keyword evidence="1" id="KW-0175">Coiled coil</keyword>
<sequence>MNDLLSASVETHRLGRHSCTSTNRLLEQLLHTTTVYTAESVVRGNSAMVHTPPVVCTRCCLTANCAFIHNIDSIPKCLSRLCDACADLLALNEQIDAVQQQLDSLLRRRQEVKSRVNRQHDQLTNRLPLDIVAEIFHLVAGSVELPEEKEAWGIPNLFPTAGPLLLGVVCKCWRDITLGLPRLWATVCIEIGDLSNIQPVEQWLQRSSKAPLDILVSSDGCLDSKEYTSIKKLWNLLRPHATRWNRFSFLGRWEYFYDLFHNLDSILQLDTLEISITGMETWDLPPIKLERPLGPRNLFIDNVSLSQVPLQFANLTYLHMDTIQLGEILHIICHAPNLTKCIIGIQDEVIEPLDSGMHYPLPSGPIVHRSLKFVEMDLDTEDLLVHLTLPSLETFECECYSSPETLDKIAEFMARSAPTLNKFLFNASQGPLPPLWYERLGGITHLCLYLYGDPENESIGCDFLRALTDTSANAVLPHLQEINIGTFDMSDLLWSKLCEAVIARGKCASIIQDDVGDGYAQALGSVWVHVMYDDIVRALHQISQPDVASSIERIRASGVRFEVVDKNNIDMVFCASRLVVNSLLPFSRELTFPFY</sequence>
<protein>
    <recommendedName>
        <fullName evidence="3">F-box domain-containing protein</fullName>
    </recommendedName>
</protein>
<dbReference type="EMBL" id="JAFIQS010000006">
    <property type="protein sequence ID" value="KAG5167941.1"/>
    <property type="molecule type" value="Genomic_DNA"/>
</dbReference>
<comment type="caution">
    <text evidence="2">The sequence shown here is derived from an EMBL/GenBank/DDBJ whole genome shotgun (WGS) entry which is preliminary data.</text>
</comment>
<gene>
    <name evidence="2" type="ORF">JR316_006532</name>
</gene>
<reference evidence="2" key="1">
    <citation type="submission" date="2021-02" db="EMBL/GenBank/DDBJ databases">
        <title>Psilocybe cubensis genome.</title>
        <authorList>
            <person name="Mckernan K.J."/>
            <person name="Crawford S."/>
            <person name="Trippe A."/>
            <person name="Kane L.T."/>
            <person name="Mclaughlin S."/>
        </authorList>
    </citation>
    <scope>NUCLEOTIDE SEQUENCE [LARGE SCALE GENOMIC DNA]</scope>
    <source>
        <strain evidence="2">MGC-MH-2018</strain>
    </source>
</reference>
<proteinExistence type="predicted"/>
<organism evidence="2">
    <name type="scientific">Psilocybe cubensis</name>
    <name type="common">Psychedelic mushroom</name>
    <name type="synonym">Stropharia cubensis</name>
    <dbReference type="NCBI Taxonomy" id="181762"/>
    <lineage>
        <taxon>Eukaryota</taxon>
        <taxon>Fungi</taxon>
        <taxon>Dikarya</taxon>
        <taxon>Basidiomycota</taxon>
        <taxon>Agaricomycotina</taxon>
        <taxon>Agaricomycetes</taxon>
        <taxon>Agaricomycetidae</taxon>
        <taxon>Agaricales</taxon>
        <taxon>Agaricineae</taxon>
        <taxon>Strophariaceae</taxon>
        <taxon>Psilocybe</taxon>
    </lineage>
</organism>